<dbReference type="NCBIfam" id="TIGR02899">
    <property type="entry name" value="spore_safA"/>
    <property type="match status" value="1"/>
</dbReference>
<sequence length="373" mass="42061">MKIHIVQKGDTLWEISQQYGVDFEQLKDMNSQLSSPDMIMPGMKIKIPGTSKAVKKDNQQAKETQKKEVQKPAVQPPQQEKVQKSQPEQQQPLQQTEQPKQTKPKQQKEKTEQFQHKQPSQHPYKDISVKPFPVLKEDDENEPSNVKPQMPVKPLPEKQQQPLPEFDVNNYISVEFPEMPKAPETKMEKPKKEANMHEMPANKGVDHTQPSMQPSMPMVPMCCYVVHPCQPPMPFPVMGSLPAGFNPEQPVYANFHHQHPMEPMNMESYHPPMGQMHTGFPAPPQGQMMEPLSDGGCGCHGPSSFPPAPPYPQRNEASSQPWMGPEPTPPAGMYPPIPPLQATGFSFPAPPPHPEYKPDHPEAGQKKDDETKE</sequence>
<feature type="compositionally biased region" description="Basic and acidic residues" evidence="1">
    <location>
        <begin position="354"/>
        <end position="373"/>
    </location>
</feature>
<dbReference type="Pfam" id="PF01476">
    <property type="entry name" value="LysM"/>
    <property type="match status" value="1"/>
</dbReference>
<dbReference type="EMBL" id="JBHRSA010000008">
    <property type="protein sequence ID" value="MFC3039275.1"/>
    <property type="molecule type" value="Genomic_DNA"/>
</dbReference>
<dbReference type="SMART" id="SM00257">
    <property type="entry name" value="LysM"/>
    <property type="match status" value="1"/>
</dbReference>
<comment type="caution">
    <text evidence="3">The sequence shown here is derived from an EMBL/GenBank/DDBJ whole genome shotgun (WGS) entry which is preliminary data.</text>
</comment>
<evidence type="ECO:0000256" key="1">
    <source>
        <dbReference type="SAM" id="MobiDB-lite"/>
    </source>
</evidence>
<feature type="domain" description="LysM" evidence="2">
    <location>
        <begin position="2"/>
        <end position="47"/>
    </location>
</feature>
<feature type="region of interest" description="Disordered" evidence="1">
    <location>
        <begin position="32"/>
        <end position="161"/>
    </location>
</feature>
<organism evidence="3 4">
    <name type="scientific">Virgibacillus xinjiangensis</name>
    <dbReference type="NCBI Taxonomy" id="393090"/>
    <lineage>
        <taxon>Bacteria</taxon>
        <taxon>Bacillati</taxon>
        <taxon>Bacillota</taxon>
        <taxon>Bacilli</taxon>
        <taxon>Bacillales</taxon>
        <taxon>Bacillaceae</taxon>
        <taxon>Virgibacillus</taxon>
    </lineage>
</organism>
<keyword evidence="4" id="KW-1185">Reference proteome</keyword>
<dbReference type="Gene3D" id="3.10.350.10">
    <property type="entry name" value="LysM domain"/>
    <property type="match status" value="1"/>
</dbReference>
<accession>A0ABV7CSD1</accession>
<dbReference type="RefSeq" id="WP_390268387.1">
    <property type="nucleotide sequence ID" value="NZ_JBHRSA010000008.1"/>
</dbReference>
<dbReference type="Proteomes" id="UP001595279">
    <property type="component" value="Unassembled WGS sequence"/>
</dbReference>
<dbReference type="InterPro" id="IPR018392">
    <property type="entry name" value="LysM"/>
</dbReference>
<feature type="compositionally biased region" description="Pro residues" evidence="1">
    <location>
        <begin position="324"/>
        <end position="339"/>
    </location>
</feature>
<feature type="compositionally biased region" description="Basic and acidic residues" evidence="1">
    <location>
        <begin position="106"/>
        <end position="115"/>
    </location>
</feature>
<feature type="compositionally biased region" description="Low complexity" evidence="1">
    <location>
        <begin position="71"/>
        <end position="101"/>
    </location>
</feature>
<feature type="region of interest" description="Disordered" evidence="1">
    <location>
        <begin position="298"/>
        <end position="373"/>
    </location>
</feature>
<protein>
    <submittedName>
        <fullName evidence="3">SafA/ExsA family spore coat assembly protein</fullName>
    </submittedName>
</protein>
<dbReference type="SUPFAM" id="SSF54106">
    <property type="entry name" value="LysM domain"/>
    <property type="match status" value="1"/>
</dbReference>
<dbReference type="PROSITE" id="PS51782">
    <property type="entry name" value="LYSM"/>
    <property type="match status" value="1"/>
</dbReference>
<dbReference type="InterPro" id="IPR036779">
    <property type="entry name" value="LysM_dom_sf"/>
</dbReference>
<gene>
    <name evidence="3" type="primary">safA</name>
    <name evidence="3" type="ORF">ACFOGI_03305</name>
</gene>
<reference evidence="4" key="1">
    <citation type="journal article" date="2019" name="Int. J. Syst. Evol. Microbiol.">
        <title>The Global Catalogue of Microorganisms (GCM) 10K type strain sequencing project: providing services to taxonomists for standard genome sequencing and annotation.</title>
        <authorList>
            <consortium name="The Broad Institute Genomics Platform"/>
            <consortium name="The Broad Institute Genome Sequencing Center for Infectious Disease"/>
            <person name="Wu L."/>
            <person name="Ma J."/>
        </authorList>
    </citation>
    <scope>NUCLEOTIDE SEQUENCE [LARGE SCALE GENOMIC DNA]</scope>
    <source>
        <strain evidence="4">KCTC 13128</strain>
    </source>
</reference>
<proteinExistence type="predicted"/>
<evidence type="ECO:0000259" key="2">
    <source>
        <dbReference type="PROSITE" id="PS51782"/>
    </source>
</evidence>
<evidence type="ECO:0000313" key="4">
    <source>
        <dbReference type="Proteomes" id="UP001595279"/>
    </source>
</evidence>
<name>A0ABV7CSD1_9BACI</name>
<feature type="compositionally biased region" description="Basic and acidic residues" evidence="1">
    <location>
        <begin position="54"/>
        <end position="70"/>
    </location>
</feature>
<evidence type="ECO:0000313" key="3">
    <source>
        <dbReference type="EMBL" id="MFC3039275.1"/>
    </source>
</evidence>
<dbReference type="InterPro" id="IPR014248">
    <property type="entry name" value="Spore_coat_assembly_SafA"/>
</dbReference>
<dbReference type="CDD" id="cd00118">
    <property type="entry name" value="LysM"/>
    <property type="match status" value="1"/>
</dbReference>